<name>A0A0B5QJ72_CLOBE</name>
<dbReference type="PRINTS" id="PR00455">
    <property type="entry name" value="HTHTETR"/>
</dbReference>
<dbReference type="InterPro" id="IPR009057">
    <property type="entry name" value="Homeodomain-like_sf"/>
</dbReference>
<dbReference type="PROSITE" id="PS50977">
    <property type="entry name" value="HTH_TETR_2"/>
    <property type="match status" value="1"/>
</dbReference>
<dbReference type="AlphaFoldDB" id="A0A0B5QJ72"/>
<evidence type="ECO:0000259" key="3">
    <source>
        <dbReference type="PROSITE" id="PS50977"/>
    </source>
</evidence>
<dbReference type="RefSeq" id="WP_041895066.1">
    <property type="nucleotide sequence ID" value="NZ_CP010086.2"/>
</dbReference>
<feature type="DNA-binding region" description="H-T-H motif" evidence="2">
    <location>
        <begin position="29"/>
        <end position="48"/>
    </location>
</feature>
<dbReference type="InterPro" id="IPR050624">
    <property type="entry name" value="HTH-type_Tx_Regulator"/>
</dbReference>
<organism evidence="4 5">
    <name type="scientific">Clostridium beijerinckii</name>
    <name type="common">Clostridium MP</name>
    <dbReference type="NCBI Taxonomy" id="1520"/>
    <lineage>
        <taxon>Bacteria</taxon>
        <taxon>Bacillati</taxon>
        <taxon>Bacillota</taxon>
        <taxon>Clostridia</taxon>
        <taxon>Eubacteriales</taxon>
        <taxon>Clostridiaceae</taxon>
        <taxon>Clostridium</taxon>
    </lineage>
</organism>
<dbReference type="Proteomes" id="UP000031866">
    <property type="component" value="Chromosome"/>
</dbReference>
<keyword evidence="1 2" id="KW-0238">DNA-binding</keyword>
<dbReference type="SUPFAM" id="SSF46689">
    <property type="entry name" value="Homeodomain-like"/>
    <property type="match status" value="1"/>
</dbReference>
<sequence length="187" mass="21899">MRRKDDEKQKNIKEAVIKLILKEGFHGTSISKIAKEAGVSPATVYIYYENKEVMLQDIYLEYSEDIFDYILGKLNNKMNGQQVIEIIVKEYFIYIREHGEVFHFVDQFANCPALSNQCLTKRGIDNLNNFLDEMKERKVFKNLQNDNLRAILFYPVKSIAINSCIDENEKIELLKELIRIVQEALLI</sequence>
<dbReference type="STRING" id="1520.LF65_01385"/>
<protein>
    <submittedName>
        <fullName evidence="4">AcrR family transcriptional regulator</fullName>
    </submittedName>
</protein>
<dbReference type="Gene3D" id="1.10.357.10">
    <property type="entry name" value="Tetracycline Repressor, domain 2"/>
    <property type="match status" value="1"/>
</dbReference>
<dbReference type="InterPro" id="IPR001647">
    <property type="entry name" value="HTH_TetR"/>
</dbReference>
<evidence type="ECO:0000256" key="1">
    <source>
        <dbReference type="ARBA" id="ARBA00023125"/>
    </source>
</evidence>
<dbReference type="PANTHER" id="PTHR43479">
    <property type="entry name" value="ACREF/ENVCD OPERON REPRESSOR-RELATED"/>
    <property type="match status" value="1"/>
</dbReference>
<evidence type="ECO:0000313" key="4">
    <source>
        <dbReference type="EMBL" id="AJG97997.1"/>
    </source>
</evidence>
<dbReference type="GO" id="GO:0003677">
    <property type="term" value="F:DNA binding"/>
    <property type="evidence" value="ECO:0007669"/>
    <property type="project" value="UniProtKB-UniRule"/>
</dbReference>
<evidence type="ECO:0000313" key="5">
    <source>
        <dbReference type="Proteomes" id="UP000031866"/>
    </source>
</evidence>
<gene>
    <name evidence="4" type="ORF">LF65_01385</name>
</gene>
<dbReference type="KEGG" id="cbei:LF65_01385"/>
<evidence type="ECO:0000256" key="2">
    <source>
        <dbReference type="PROSITE-ProRule" id="PRU00335"/>
    </source>
</evidence>
<dbReference type="EMBL" id="CP010086">
    <property type="protein sequence ID" value="AJG97997.1"/>
    <property type="molecule type" value="Genomic_DNA"/>
</dbReference>
<dbReference type="PANTHER" id="PTHR43479:SF11">
    <property type="entry name" value="ACREF_ENVCD OPERON REPRESSOR-RELATED"/>
    <property type="match status" value="1"/>
</dbReference>
<proteinExistence type="predicted"/>
<accession>A0A0B5QJ72</accession>
<dbReference type="Pfam" id="PF00440">
    <property type="entry name" value="TetR_N"/>
    <property type="match status" value="1"/>
</dbReference>
<dbReference type="OrthoDB" id="494991at2"/>
<reference evidence="5" key="1">
    <citation type="submission" date="2014-12" db="EMBL/GenBank/DDBJ databases">
        <title>Genome sequence of Clostridium beijerinckii strain 59B.</title>
        <authorList>
            <person name="Little G.T."/>
            <person name="Minton N.P."/>
        </authorList>
    </citation>
    <scope>NUCLEOTIDE SEQUENCE [LARGE SCALE GENOMIC DNA]</scope>
    <source>
        <strain evidence="5">59B</strain>
    </source>
</reference>
<feature type="domain" description="HTH tetR-type" evidence="3">
    <location>
        <begin position="6"/>
        <end position="66"/>
    </location>
</feature>